<dbReference type="AlphaFoldDB" id="A0AAV7P7A5"/>
<keyword evidence="2" id="KW-1185">Reference proteome</keyword>
<dbReference type="EMBL" id="JANPWB010000011">
    <property type="protein sequence ID" value="KAJ1122734.1"/>
    <property type="molecule type" value="Genomic_DNA"/>
</dbReference>
<protein>
    <submittedName>
        <fullName evidence="1">Uncharacterized protein</fullName>
    </submittedName>
</protein>
<name>A0AAV7P7A5_PLEWA</name>
<evidence type="ECO:0000313" key="1">
    <source>
        <dbReference type="EMBL" id="KAJ1122734.1"/>
    </source>
</evidence>
<reference evidence="1" key="1">
    <citation type="journal article" date="2022" name="bioRxiv">
        <title>Sequencing and chromosome-scale assembly of the giantPleurodeles waltlgenome.</title>
        <authorList>
            <person name="Brown T."/>
            <person name="Elewa A."/>
            <person name="Iarovenko S."/>
            <person name="Subramanian E."/>
            <person name="Araus A.J."/>
            <person name="Petzold A."/>
            <person name="Susuki M."/>
            <person name="Suzuki K.-i.T."/>
            <person name="Hayashi T."/>
            <person name="Toyoda A."/>
            <person name="Oliveira C."/>
            <person name="Osipova E."/>
            <person name="Leigh N.D."/>
            <person name="Simon A."/>
            <person name="Yun M.H."/>
        </authorList>
    </citation>
    <scope>NUCLEOTIDE SEQUENCE</scope>
    <source>
        <strain evidence="1">20211129_DDA</strain>
        <tissue evidence="1">Liver</tissue>
    </source>
</reference>
<comment type="caution">
    <text evidence="1">The sequence shown here is derived from an EMBL/GenBank/DDBJ whole genome shotgun (WGS) entry which is preliminary data.</text>
</comment>
<dbReference type="Proteomes" id="UP001066276">
    <property type="component" value="Chromosome 7"/>
</dbReference>
<accession>A0AAV7P7A5</accession>
<proteinExistence type="predicted"/>
<organism evidence="1 2">
    <name type="scientific">Pleurodeles waltl</name>
    <name type="common">Iberian ribbed newt</name>
    <dbReference type="NCBI Taxonomy" id="8319"/>
    <lineage>
        <taxon>Eukaryota</taxon>
        <taxon>Metazoa</taxon>
        <taxon>Chordata</taxon>
        <taxon>Craniata</taxon>
        <taxon>Vertebrata</taxon>
        <taxon>Euteleostomi</taxon>
        <taxon>Amphibia</taxon>
        <taxon>Batrachia</taxon>
        <taxon>Caudata</taxon>
        <taxon>Salamandroidea</taxon>
        <taxon>Salamandridae</taxon>
        <taxon>Pleurodelinae</taxon>
        <taxon>Pleurodeles</taxon>
    </lineage>
</organism>
<sequence>MLRGPPSVTAFEGRRREIVQRCFPQRLCNAAYLLTSSSFVAPSAGRSVCCRRCPESAGPRLITFAATEQVRCLSCVGGGGFVNDIKCRAASDLFLGPDEVRCRSWPSGEGGCCCPGGGGPPCTPEGRVALRAVPSQCCLYTGGSRRSKSSPLAVLLRTRLLFRRPRVESSRHEAKGCCCTPCIPEGRVALRAVPSPCCFGRGCVPHWRVTLLRPPWTSLCVFRGQIELVGDPRLTVKRQGQQLLCLKRFHREQRSPGYAFIRETRRN</sequence>
<gene>
    <name evidence="1" type="ORF">NDU88_001219</name>
</gene>
<evidence type="ECO:0000313" key="2">
    <source>
        <dbReference type="Proteomes" id="UP001066276"/>
    </source>
</evidence>